<keyword evidence="15 24" id="KW-0472">Membrane</keyword>
<feature type="transmembrane region" description="Helical" evidence="24">
    <location>
        <begin position="7"/>
        <end position="24"/>
    </location>
</feature>
<evidence type="ECO:0000256" key="19">
    <source>
        <dbReference type="ARBA" id="ARBA00031825"/>
    </source>
</evidence>
<evidence type="ECO:0000256" key="11">
    <source>
        <dbReference type="ARBA" id="ARBA00022692"/>
    </source>
</evidence>
<proteinExistence type="inferred from homology"/>
<keyword evidence="16" id="KW-0594">Phospholipid biosynthesis</keyword>
<evidence type="ECO:0000256" key="20">
    <source>
        <dbReference type="ARBA" id="ARBA00032253"/>
    </source>
</evidence>
<feature type="transmembrane region" description="Helical" evidence="24">
    <location>
        <begin position="274"/>
        <end position="294"/>
    </location>
</feature>
<evidence type="ECO:0000256" key="6">
    <source>
        <dbReference type="ARBA" id="ARBA00012487"/>
    </source>
</evidence>
<name>A0A0E3BR05_LEPBO</name>
<evidence type="ECO:0000256" key="10">
    <source>
        <dbReference type="ARBA" id="ARBA00022679"/>
    </source>
</evidence>
<comment type="pathway">
    <text evidence="3">Phospholipid metabolism; CDP-diacylglycerol biosynthesis; CDP-diacylglycerol from sn-glycerol 3-phosphate: step 3/3.</text>
</comment>
<reference evidence="25 26" key="1">
    <citation type="journal article" date="2015" name="PLoS Negl. Trop. Dis.">
        <title>Distribution of Plasmids in Distinct Leptospira Pathogenic Species.</title>
        <authorList>
            <person name="Wang Y."/>
            <person name="Zhuang X."/>
            <person name="Zhong Y."/>
            <person name="Zhang C."/>
            <person name="Zhang Y."/>
            <person name="Zeng L."/>
            <person name="Zhu Y."/>
            <person name="He P."/>
            <person name="Dong K."/>
            <person name="Pal U."/>
            <person name="Guo X."/>
            <person name="Qin J."/>
        </authorList>
    </citation>
    <scope>NUCLEOTIDE SEQUENCE [LARGE SCALE GENOMIC DNA]</scope>
    <source>
        <strain evidence="25 26">56604</strain>
    </source>
</reference>
<evidence type="ECO:0000256" key="24">
    <source>
        <dbReference type="SAM" id="Phobius"/>
    </source>
</evidence>
<evidence type="ECO:0000256" key="4">
    <source>
        <dbReference type="ARBA" id="ARBA00005189"/>
    </source>
</evidence>
<keyword evidence="8" id="KW-1003">Cell membrane</keyword>
<dbReference type="Proteomes" id="UP000058857">
    <property type="component" value="Chromosome 1"/>
</dbReference>
<feature type="transmembrane region" description="Helical" evidence="24">
    <location>
        <begin position="60"/>
        <end position="78"/>
    </location>
</feature>
<evidence type="ECO:0000256" key="16">
    <source>
        <dbReference type="ARBA" id="ARBA00023209"/>
    </source>
</evidence>
<organism evidence="25">
    <name type="scientific">Leptospira borgpetersenii serovar Ballum</name>
    <dbReference type="NCBI Taxonomy" id="280505"/>
    <lineage>
        <taxon>Bacteria</taxon>
        <taxon>Pseudomonadati</taxon>
        <taxon>Spirochaetota</taxon>
        <taxon>Spirochaetia</taxon>
        <taxon>Leptospirales</taxon>
        <taxon>Leptospiraceae</taxon>
        <taxon>Leptospira</taxon>
    </lineage>
</organism>
<evidence type="ECO:0000256" key="7">
    <source>
        <dbReference type="ARBA" id="ARBA00019373"/>
    </source>
</evidence>
<feature type="transmembrane region" description="Helical" evidence="24">
    <location>
        <begin position="161"/>
        <end position="181"/>
    </location>
</feature>
<feature type="transmembrane region" description="Helical" evidence="24">
    <location>
        <begin position="130"/>
        <end position="155"/>
    </location>
</feature>
<dbReference type="EC" id="2.7.7.41" evidence="6"/>
<evidence type="ECO:0000256" key="15">
    <source>
        <dbReference type="ARBA" id="ARBA00023136"/>
    </source>
</evidence>
<evidence type="ECO:0000313" key="25">
    <source>
        <dbReference type="EMBL" id="ALO24862.1"/>
    </source>
</evidence>
<evidence type="ECO:0000256" key="12">
    <source>
        <dbReference type="ARBA" id="ARBA00022695"/>
    </source>
</evidence>
<evidence type="ECO:0000256" key="23">
    <source>
        <dbReference type="ARBA" id="ARBA00033406"/>
    </source>
</evidence>
<comment type="subcellular location">
    <subcellularLocation>
        <location evidence="2">Cell membrane</location>
        <topology evidence="2">Multi-pass membrane protein</topology>
    </subcellularLocation>
</comment>
<evidence type="ECO:0000256" key="9">
    <source>
        <dbReference type="ARBA" id="ARBA00022516"/>
    </source>
</evidence>
<dbReference type="PATRIC" id="fig|280505.15.peg.505"/>
<keyword evidence="17" id="KW-1208">Phospholipid metabolism</keyword>
<sequence length="304" mass="34177">MGETSKRLASAAVLIVFYLFMIFYADFYYLQTYLILLLGGIIGIREFYNLSDRGEDGKPFRGTGVFFLFLILTFYYFRFIGSQNQFEAPLFFQKYIQYFIPPFDPVPVAFLFLFIVTFTLQITRRPLDGAIFSVSSTFLGVFYIAVPLGHLLLLLGMKQGGYYIFFVSVVTFLTDAGAYFGGRWFGRHPAGLAISPKKTWEGYGTGIVIATVSIFIFNMIWENFTGIPASIRGLEVFWISTILSLVSVIGDLLESAMKRDAKIKDSGSLIPGHGGILDLADALLITIPVLYYYLQIKGNLGFQV</sequence>
<protein>
    <recommendedName>
        <fullName evidence="7">Phosphatidate cytidylyltransferase</fullName>
        <ecNumber evidence="6">2.7.7.41</ecNumber>
    </recommendedName>
    <alternativeName>
        <fullName evidence="20">CDP-DAG synthase</fullName>
    </alternativeName>
    <alternativeName>
        <fullName evidence="22">CDP-DG synthase</fullName>
    </alternativeName>
    <alternativeName>
        <fullName evidence="18">CDP-diacylglycerol synthase</fullName>
    </alternativeName>
    <alternativeName>
        <fullName evidence="21">CDP-diglyceride pyrophosphorylase</fullName>
    </alternativeName>
    <alternativeName>
        <fullName evidence="23">CDP-diglyceride synthase</fullName>
    </alternativeName>
    <alternativeName>
        <fullName evidence="19">CTP:phosphatidate cytidylyltransferase</fullName>
    </alternativeName>
</protein>
<feature type="transmembrane region" description="Helical" evidence="24">
    <location>
        <begin position="98"/>
        <end position="118"/>
    </location>
</feature>
<keyword evidence="9" id="KW-0444">Lipid biosynthesis</keyword>
<evidence type="ECO:0000256" key="22">
    <source>
        <dbReference type="ARBA" id="ARBA00032743"/>
    </source>
</evidence>
<dbReference type="GO" id="GO:0016024">
    <property type="term" value="P:CDP-diacylglycerol biosynthetic process"/>
    <property type="evidence" value="ECO:0007669"/>
    <property type="project" value="TreeGrafter"/>
</dbReference>
<evidence type="ECO:0000256" key="18">
    <source>
        <dbReference type="ARBA" id="ARBA00029893"/>
    </source>
</evidence>
<comment type="similarity">
    <text evidence="5">Belongs to the CDS family.</text>
</comment>
<dbReference type="RefSeq" id="WP_002727305.1">
    <property type="nucleotide sequence ID" value="NZ_CP012029.1"/>
</dbReference>
<evidence type="ECO:0000256" key="2">
    <source>
        <dbReference type="ARBA" id="ARBA00004651"/>
    </source>
</evidence>
<dbReference type="GeneID" id="61173534"/>
<keyword evidence="12 25" id="KW-0548">Nucleotidyltransferase</keyword>
<keyword evidence="13 24" id="KW-1133">Transmembrane helix</keyword>
<evidence type="ECO:0000256" key="13">
    <source>
        <dbReference type="ARBA" id="ARBA00022989"/>
    </source>
</evidence>
<dbReference type="PANTHER" id="PTHR46382:SF1">
    <property type="entry name" value="PHOSPHATIDATE CYTIDYLYLTRANSFERASE"/>
    <property type="match status" value="1"/>
</dbReference>
<feature type="transmembrane region" description="Helical" evidence="24">
    <location>
        <begin position="30"/>
        <end position="48"/>
    </location>
</feature>
<keyword evidence="14" id="KW-0443">Lipid metabolism</keyword>
<keyword evidence="10 25" id="KW-0808">Transferase</keyword>
<comment type="pathway">
    <text evidence="4">Lipid metabolism.</text>
</comment>
<dbReference type="GO" id="GO:0004605">
    <property type="term" value="F:phosphatidate cytidylyltransferase activity"/>
    <property type="evidence" value="ECO:0007669"/>
    <property type="project" value="UniProtKB-EC"/>
</dbReference>
<dbReference type="PANTHER" id="PTHR46382">
    <property type="entry name" value="PHOSPHATIDATE CYTIDYLYLTRANSFERASE"/>
    <property type="match status" value="1"/>
</dbReference>
<accession>A0A0E3BR05</accession>
<evidence type="ECO:0000256" key="8">
    <source>
        <dbReference type="ARBA" id="ARBA00022475"/>
    </source>
</evidence>
<evidence type="ECO:0000256" key="1">
    <source>
        <dbReference type="ARBA" id="ARBA00001698"/>
    </source>
</evidence>
<gene>
    <name evidence="25" type="ORF">LBBP_00514</name>
</gene>
<evidence type="ECO:0000256" key="3">
    <source>
        <dbReference type="ARBA" id="ARBA00005119"/>
    </source>
</evidence>
<feature type="transmembrane region" description="Helical" evidence="24">
    <location>
        <begin position="236"/>
        <end position="253"/>
    </location>
</feature>
<dbReference type="Pfam" id="PF01148">
    <property type="entry name" value="CTP_transf_1"/>
    <property type="match status" value="1"/>
</dbReference>
<evidence type="ECO:0000256" key="17">
    <source>
        <dbReference type="ARBA" id="ARBA00023264"/>
    </source>
</evidence>
<evidence type="ECO:0000256" key="14">
    <source>
        <dbReference type="ARBA" id="ARBA00023098"/>
    </source>
</evidence>
<feature type="transmembrane region" description="Helical" evidence="24">
    <location>
        <begin position="202"/>
        <end position="221"/>
    </location>
</feature>
<comment type="catalytic activity">
    <reaction evidence="1">
        <text>a 1,2-diacyl-sn-glycero-3-phosphate + CTP + H(+) = a CDP-1,2-diacyl-sn-glycerol + diphosphate</text>
        <dbReference type="Rhea" id="RHEA:16229"/>
        <dbReference type="ChEBI" id="CHEBI:15378"/>
        <dbReference type="ChEBI" id="CHEBI:33019"/>
        <dbReference type="ChEBI" id="CHEBI:37563"/>
        <dbReference type="ChEBI" id="CHEBI:58332"/>
        <dbReference type="ChEBI" id="CHEBI:58608"/>
        <dbReference type="EC" id="2.7.7.41"/>
    </reaction>
</comment>
<dbReference type="GO" id="GO:0005886">
    <property type="term" value="C:plasma membrane"/>
    <property type="evidence" value="ECO:0007669"/>
    <property type="project" value="UniProtKB-SubCell"/>
</dbReference>
<evidence type="ECO:0000313" key="26">
    <source>
        <dbReference type="Proteomes" id="UP000058857"/>
    </source>
</evidence>
<dbReference type="AlphaFoldDB" id="A0A0E3BR05"/>
<evidence type="ECO:0000256" key="5">
    <source>
        <dbReference type="ARBA" id="ARBA00010185"/>
    </source>
</evidence>
<dbReference type="EMBL" id="CP012029">
    <property type="protein sequence ID" value="ALO24862.1"/>
    <property type="molecule type" value="Genomic_DNA"/>
</dbReference>
<evidence type="ECO:0000256" key="21">
    <source>
        <dbReference type="ARBA" id="ARBA00032396"/>
    </source>
</evidence>
<keyword evidence="11 24" id="KW-0812">Transmembrane</keyword>